<dbReference type="RefSeq" id="WP_370716934.1">
    <property type="nucleotide sequence ID" value="NZ_JBGGTQ010000001.1"/>
</dbReference>
<keyword evidence="3" id="KW-1185">Reference proteome</keyword>
<evidence type="ECO:0000256" key="1">
    <source>
        <dbReference type="SAM" id="Phobius"/>
    </source>
</evidence>
<dbReference type="EMBL" id="JBGGTQ010000001">
    <property type="protein sequence ID" value="MEZ0490893.1"/>
    <property type="molecule type" value="Genomic_DNA"/>
</dbReference>
<feature type="transmembrane region" description="Helical" evidence="1">
    <location>
        <begin position="65"/>
        <end position="85"/>
    </location>
</feature>
<comment type="caution">
    <text evidence="2">The sequence shown here is derived from an EMBL/GenBank/DDBJ whole genome shotgun (WGS) entry which is preliminary data.</text>
</comment>
<dbReference type="Pfam" id="PF01663">
    <property type="entry name" value="Phosphodiest"/>
    <property type="match status" value="1"/>
</dbReference>
<feature type="transmembrane region" description="Helical" evidence="1">
    <location>
        <begin position="105"/>
        <end position="122"/>
    </location>
</feature>
<protein>
    <submittedName>
        <fullName evidence="2">Alkaline phosphatase family protein</fullName>
    </submittedName>
</protein>
<feature type="transmembrane region" description="Helical" evidence="1">
    <location>
        <begin position="40"/>
        <end position="58"/>
    </location>
</feature>
<keyword evidence="1" id="KW-1133">Transmembrane helix</keyword>
<reference evidence="2 3" key="1">
    <citation type="submission" date="2024-07" db="EMBL/GenBank/DDBJ databases">
        <authorList>
            <person name="Thanompreechachai J."/>
            <person name="Duangmal K."/>
        </authorList>
    </citation>
    <scope>NUCLEOTIDE SEQUENCE [LARGE SCALE GENOMIC DNA]</scope>
    <source>
        <strain evidence="2 3">TBRC 1896</strain>
    </source>
</reference>
<keyword evidence="1" id="KW-0812">Transmembrane</keyword>
<dbReference type="InterPro" id="IPR017850">
    <property type="entry name" value="Alkaline_phosphatase_core_sf"/>
</dbReference>
<name>A0ABV4HWU9_9ACTN</name>
<dbReference type="Gene3D" id="3.40.720.10">
    <property type="entry name" value="Alkaline Phosphatase, subunit A"/>
    <property type="match status" value="1"/>
</dbReference>
<evidence type="ECO:0000313" key="3">
    <source>
        <dbReference type="Proteomes" id="UP001566476"/>
    </source>
</evidence>
<evidence type="ECO:0000313" key="2">
    <source>
        <dbReference type="EMBL" id="MEZ0490893.1"/>
    </source>
</evidence>
<organism evidence="2 3">
    <name type="scientific">Kineococcus mangrovi</name>
    <dbReference type="NCBI Taxonomy" id="1660183"/>
    <lineage>
        <taxon>Bacteria</taxon>
        <taxon>Bacillati</taxon>
        <taxon>Actinomycetota</taxon>
        <taxon>Actinomycetes</taxon>
        <taxon>Kineosporiales</taxon>
        <taxon>Kineosporiaceae</taxon>
        <taxon>Kineococcus</taxon>
    </lineage>
</organism>
<dbReference type="InterPro" id="IPR002591">
    <property type="entry name" value="Phosphodiest/P_Trfase"/>
</dbReference>
<dbReference type="SUPFAM" id="SSF53649">
    <property type="entry name" value="Alkaline phosphatase-like"/>
    <property type="match status" value="1"/>
</dbReference>
<sequence>MRSWFAFTARDTRDLLLSLLPTAFALWISAHLVTGVQVSSPFWLLASAGVLAVGDLLVRPLLGPLVRLLGPLVTVVLGVAVQLLLLHTALTAVPGLELDSLGALWQVYLWTGLVGVVVRWLVGSNDSRWVVSGLLRHRTRHVGDGRPPGLLVVQVDGLSMPLLQFGLHSGTLTTIARWLRQGSHLAEGWRAQLPSTTPASQAGLLHGSTEGIPAFRWWDPELRRVLVANRPADAAVIEGRVRDAARASGRTGLLAGDGASIGNLFSGEAAHAHLVVSTSRAGGSGRPYLRYVARPFVLLRSLILTLGEIVKELYQGWQQRVRRVEPRIPRRGWYVLLRALTNALLRDLNVSLVAQALTDGRPVVFVDFLDYDEVAHHAGVARPESLDALAGIDRVLQTLADVADVAPRQYRVVVVSDHGQAQGPTFAQVSGRHLQDLVTDLLDAADPAHGTHPVVTTAAGEEMRGRVDVLVREFATPGRSERASTRHEAEPAAVHDAVVVATSGCTALLSVPDAPQGRLDLGALRTRWPALVPGLLATPGVGFVAGHERAGGAHEVVVLGPAGRRELVSGRVEGTDPLAALGPRAAVDLLRVMRFGTAPALFVHSAVDPVTGEVHAFEEQVGSHGGLGGWQTEAVLVHPVEWKVDEDLRDRSVPGQAPLVGAATVHDQLVRWMQQVGIRA</sequence>
<keyword evidence="1" id="KW-0472">Membrane</keyword>
<gene>
    <name evidence="2" type="ORF">AB2L28_01415</name>
</gene>
<accession>A0ABV4HWU9</accession>
<proteinExistence type="predicted"/>
<dbReference type="Proteomes" id="UP001566476">
    <property type="component" value="Unassembled WGS sequence"/>
</dbReference>